<protein>
    <recommendedName>
        <fullName evidence="2">non-specific protein-tyrosine kinase</fullName>
        <ecNumber evidence="2">2.7.10.2</ecNumber>
    </recommendedName>
</protein>
<dbReference type="PROSITE" id="PS00109">
    <property type="entry name" value="PROTEIN_KINASE_TYR"/>
    <property type="match status" value="1"/>
</dbReference>
<dbReference type="InterPro" id="IPR020635">
    <property type="entry name" value="Tyr_kinase_cat_dom"/>
</dbReference>
<dbReference type="InterPro" id="IPR050198">
    <property type="entry name" value="Non-receptor_tyrosine_kinases"/>
</dbReference>
<dbReference type="PROSITE" id="PS00107">
    <property type="entry name" value="PROTEIN_KINASE_ATP"/>
    <property type="match status" value="1"/>
</dbReference>
<dbReference type="PRINTS" id="PR00109">
    <property type="entry name" value="TYRKINASE"/>
</dbReference>
<dbReference type="PANTHER" id="PTHR24418">
    <property type="entry name" value="TYROSINE-PROTEIN KINASE"/>
    <property type="match status" value="1"/>
</dbReference>
<dbReference type="PROSITE" id="PS50030">
    <property type="entry name" value="UBA"/>
    <property type="match status" value="1"/>
</dbReference>
<evidence type="ECO:0000313" key="17">
    <source>
        <dbReference type="WBParaSite" id="MBELARI_LOCUS14398"/>
    </source>
</evidence>
<proteinExistence type="predicted"/>
<evidence type="ECO:0000256" key="4">
    <source>
        <dbReference type="ARBA" id="ARBA00022490"/>
    </source>
</evidence>
<feature type="region of interest" description="Disordered" evidence="13">
    <location>
        <begin position="481"/>
        <end position="528"/>
    </location>
</feature>
<dbReference type="Gene3D" id="4.10.680.10">
    <property type="entry name" value="Cdc42-like binding domain"/>
    <property type="match status" value="1"/>
</dbReference>
<organism evidence="16 17">
    <name type="scientific">Mesorhabditis belari</name>
    <dbReference type="NCBI Taxonomy" id="2138241"/>
    <lineage>
        <taxon>Eukaryota</taxon>
        <taxon>Metazoa</taxon>
        <taxon>Ecdysozoa</taxon>
        <taxon>Nematoda</taxon>
        <taxon>Chromadorea</taxon>
        <taxon>Rhabditida</taxon>
        <taxon>Rhabditina</taxon>
        <taxon>Rhabditomorpha</taxon>
        <taxon>Rhabditoidea</taxon>
        <taxon>Rhabditidae</taxon>
        <taxon>Mesorhabditinae</taxon>
        <taxon>Mesorhabditis</taxon>
    </lineage>
</organism>
<keyword evidence="8 11" id="KW-0067">ATP-binding</keyword>
<dbReference type="GO" id="GO:0004674">
    <property type="term" value="F:protein serine/threonine kinase activity"/>
    <property type="evidence" value="ECO:0007669"/>
    <property type="project" value="UniProtKB-EC"/>
</dbReference>
<dbReference type="FunFam" id="1.10.510.10:FF:000521">
    <property type="entry name" value="Tyrosine-protein kinase pr2"/>
    <property type="match status" value="1"/>
</dbReference>
<dbReference type="Pfam" id="PF09027">
    <property type="entry name" value="GTPase_binding"/>
    <property type="match status" value="1"/>
</dbReference>
<dbReference type="InterPro" id="IPR055175">
    <property type="entry name" value="ACK/TNK-like_SAM"/>
</dbReference>
<feature type="domain" description="Protein kinase" evidence="14">
    <location>
        <begin position="108"/>
        <end position="369"/>
    </location>
</feature>
<dbReference type="InterPro" id="IPR000719">
    <property type="entry name" value="Prot_kinase_dom"/>
</dbReference>
<evidence type="ECO:0000259" key="14">
    <source>
        <dbReference type="PROSITE" id="PS50011"/>
    </source>
</evidence>
<dbReference type="SMART" id="SM00219">
    <property type="entry name" value="TyrKc"/>
    <property type="match status" value="1"/>
</dbReference>
<keyword evidence="7" id="KW-0418">Kinase</keyword>
<comment type="subcellular location">
    <subcellularLocation>
        <location evidence="1">Cytoplasm</location>
    </subcellularLocation>
</comment>
<dbReference type="Proteomes" id="UP000887575">
    <property type="component" value="Unassembled WGS sequence"/>
</dbReference>
<feature type="compositionally biased region" description="Low complexity" evidence="13">
    <location>
        <begin position="975"/>
        <end position="991"/>
    </location>
</feature>
<keyword evidence="6 11" id="KW-0547">Nucleotide-binding</keyword>
<feature type="coiled-coil region" evidence="12">
    <location>
        <begin position="850"/>
        <end position="898"/>
    </location>
</feature>
<evidence type="ECO:0000256" key="3">
    <source>
        <dbReference type="ARBA" id="ARBA00022443"/>
    </source>
</evidence>
<feature type="region of interest" description="Disordered" evidence="13">
    <location>
        <begin position="1075"/>
        <end position="1108"/>
    </location>
</feature>
<dbReference type="GO" id="GO:0005524">
    <property type="term" value="F:ATP binding"/>
    <property type="evidence" value="ECO:0007669"/>
    <property type="project" value="UniProtKB-UniRule"/>
</dbReference>
<evidence type="ECO:0000256" key="6">
    <source>
        <dbReference type="ARBA" id="ARBA00022741"/>
    </source>
</evidence>
<feature type="compositionally biased region" description="Polar residues" evidence="13">
    <location>
        <begin position="600"/>
        <end position="612"/>
    </location>
</feature>
<evidence type="ECO:0000256" key="13">
    <source>
        <dbReference type="SAM" id="MobiDB-lite"/>
    </source>
</evidence>
<feature type="region of interest" description="Disordered" evidence="13">
    <location>
        <begin position="570"/>
        <end position="613"/>
    </location>
</feature>
<feature type="compositionally biased region" description="Polar residues" evidence="13">
    <location>
        <begin position="958"/>
        <end position="970"/>
    </location>
</feature>
<evidence type="ECO:0000259" key="15">
    <source>
        <dbReference type="PROSITE" id="PS50030"/>
    </source>
</evidence>
<keyword evidence="5" id="KW-0808">Transferase</keyword>
<keyword evidence="3" id="KW-0728">SH3 domain</keyword>
<dbReference type="InterPro" id="IPR015940">
    <property type="entry name" value="UBA"/>
</dbReference>
<feature type="domain" description="UBA" evidence="15">
    <location>
        <begin position="1319"/>
        <end position="1365"/>
    </location>
</feature>
<evidence type="ECO:0000256" key="10">
    <source>
        <dbReference type="ARBA" id="ARBA00047899"/>
    </source>
</evidence>
<keyword evidence="16" id="KW-1185">Reference proteome</keyword>
<evidence type="ECO:0000256" key="5">
    <source>
        <dbReference type="ARBA" id="ARBA00022679"/>
    </source>
</evidence>
<dbReference type="SUPFAM" id="SSF56112">
    <property type="entry name" value="Protein kinase-like (PK-like)"/>
    <property type="match status" value="1"/>
</dbReference>
<evidence type="ECO:0000256" key="9">
    <source>
        <dbReference type="ARBA" id="ARBA00023137"/>
    </source>
</evidence>
<sequence length="1365" mass="150171">MVTGLRIDQSLFEVLTEADLQGFRRQICIDLQLTKLDHFDHVNDRDLQNIGLSLPAIRRLRESLVQKKHEMRRFPERDVRTVVVPPDDTGLPPEISQPGTSSIKKDQIKLLDTLGEGTFAVVKRAFWTTHDGRKLDVAVKILRDASPLVMEELQKEVNSLEKLNHPNLIRLYGVVSDATWMVFELCEGGSLLDRLRNRKKPPLLVSQMLDFSQQIAKGMTFLEMKHCVHRDLAARNILLSVDERTVKICDFGLMRSLEENERLYIMNPQKRVPFAWCPPESLRFRQFSHASDVWAMGVLMWEIYSFGEDPWAGLRGRDVLERTDAGERLPKPRFCSQQVYDLMDLCWKSNPDARPKFKMLWGLLKQASFSIAEVREAHPAANDQQLELRIGDRVQIIENTGVTWFGQSERTRCFGNFMRSVVFVKSANETGRDGNQKISRPIAGSFIHTGHGDIRDGKGWGNPEYIDKIYLTNPVVGQPNSSSAPQIIDSILPPPHKAKPNLPSKPPASSSNAVSEGIPLSPTMRDPFDDVRLSRATRQVAPTPTLMQPIVQQVGSSQFYVPSMNQPIPARVAPAPPTTQPKVHSNGNAAVPRPKVNLPQEPSSSRSANNTPPMIKADAFVNVRNAAQRMDGFVIAPKTSGAGIPLAVIEPGPAPKSSVGIGHGQNILNELQSKIGKGNEPIRLRQQPTTSAETPVFVHSQMNTMRAPSSFSSISPNAHDPFEVPSAVKNVLQKDRYNEIMEKNSLQPAPSPPAYNQPHRHPNSTPQLHVNQVLQPIQSPSSARATTSPHPLQNFHHAQGPVHPSLNHVHLGQASRMSMITPPTVAIPQQQRPMSQVLTPTPIKQQPTLAQQQLQQQKQQEMILQQIQQQKQEQFLREQRMQQEKLAQEKLLQQQREQQIRQQREQLAKQQMPKVESTPALLPTQGLKPSGQNGVRQTTAAALSTPVLQPTKVELPSATANVKPTSQTPKSEPKQAVNSNAQNGQAQANGSSRRHTTEIDFTTIFPAPSALFYGSDSTKSTSSQGDQPQQVRPPISTIAAAIPTVDVVREARVIPSVLPSSSVLQPTPLHHANLNSAAQQRRASTSTPIVAPPAQKAATPRPAASVLPSEPLVPTPLYPKISTIAQPQTQNVSPPRTRGFSQEQVDAILALSSRPQSIHSVPLFSAQQSLGSTYSNGYGGYNSPIYGMGYGASSPIYGGYGMNGFNGLNGYGSMGRLSNTSSVYPLLSDSSRPLALTAPLRPLTPPPPSSTIVQHSEEVLNSFDPLAELYNNSQSTLPRESQPTTSGVTKAEQMEILYKEASFAERGNCDRMVGICGGNVEEALKQLKVEYLVDTGIASDRAIAISALEARAWNLNAAAEAIVSR</sequence>
<evidence type="ECO:0000256" key="1">
    <source>
        <dbReference type="ARBA" id="ARBA00004496"/>
    </source>
</evidence>
<dbReference type="PROSITE" id="PS50011">
    <property type="entry name" value="PROTEIN_KINASE_DOM"/>
    <property type="match status" value="1"/>
</dbReference>
<dbReference type="InterPro" id="IPR017441">
    <property type="entry name" value="Protein_kinase_ATP_BS"/>
</dbReference>
<feature type="region of interest" description="Disordered" evidence="13">
    <location>
        <begin position="1012"/>
        <end position="1033"/>
    </location>
</feature>
<comment type="catalytic activity">
    <reaction evidence="10">
        <text>L-threonyl-[protein] + ATP = O-phospho-L-threonyl-[protein] + ADP + H(+)</text>
        <dbReference type="Rhea" id="RHEA:46608"/>
        <dbReference type="Rhea" id="RHEA-COMP:11060"/>
        <dbReference type="Rhea" id="RHEA-COMP:11605"/>
        <dbReference type="ChEBI" id="CHEBI:15378"/>
        <dbReference type="ChEBI" id="CHEBI:30013"/>
        <dbReference type="ChEBI" id="CHEBI:30616"/>
        <dbReference type="ChEBI" id="CHEBI:61977"/>
        <dbReference type="ChEBI" id="CHEBI:456216"/>
        <dbReference type="EC" id="2.7.11.1"/>
    </reaction>
</comment>
<dbReference type="InterPro" id="IPR037085">
    <property type="entry name" value="Cdc42-bd-like_dom_sf"/>
</dbReference>
<dbReference type="GO" id="GO:0005737">
    <property type="term" value="C:cytoplasm"/>
    <property type="evidence" value="ECO:0007669"/>
    <property type="project" value="UniProtKB-SubCell"/>
</dbReference>
<dbReference type="GO" id="GO:0004715">
    <property type="term" value="F:non-membrane spanning protein tyrosine kinase activity"/>
    <property type="evidence" value="ECO:0007669"/>
    <property type="project" value="UniProtKB-EC"/>
</dbReference>
<evidence type="ECO:0000256" key="7">
    <source>
        <dbReference type="ARBA" id="ARBA00022777"/>
    </source>
</evidence>
<dbReference type="InterPro" id="IPR008266">
    <property type="entry name" value="Tyr_kinase_AS"/>
</dbReference>
<keyword evidence="4" id="KW-0963">Cytoplasm</keyword>
<dbReference type="InterPro" id="IPR015116">
    <property type="entry name" value="Cdc42-bd-like"/>
</dbReference>
<dbReference type="Pfam" id="PF07714">
    <property type="entry name" value="PK_Tyr_Ser-Thr"/>
    <property type="match status" value="1"/>
</dbReference>
<dbReference type="Gene3D" id="1.10.510.10">
    <property type="entry name" value="Transferase(Phosphotransferase) domain 1"/>
    <property type="match status" value="1"/>
</dbReference>
<feature type="compositionally biased region" description="Polar residues" evidence="13">
    <location>
        <begin position="1015"/>
        <end position="1030"/>
    </location>
</feature>
<dbReference type="EC" id="2.7.10.2" evidence="2"/>
<dbReference type="InterPro" id="IPR001245">
    <property type="entry name" value="Ser-Thr/Tyr_kinase_cat_dom"/>
</dbReference>
<dbReference type="Gene3D" id="3.30.200.20">
    <property type="entry name" value="Phosphorylase Kinase, domain 1"/>
    <property type="match status" value="1"/>
</dbReference>
<evidence type="ECO:0000256" key="8">
    <source>
        <dbReference type="ARBA" id="ARBA00022840"/>
    </source>
</evidence>
<keyword evidence="9" id="KW-0829">Tyrosine-protein kinase</keyword>
<evidence type="ECO:0000256" key="12">
    <source>
        <dbReference type="SAM" id="Coils"/>
    </source>
</evidence>
<dbReference type="InterPro" id="IPR011009">
    <property type="entry name" value="Kinase-like_dom_sf"/>
</dbReference>
<evidence type="ECO:0000256" key="11">
    <source>
        <dbReference type="PROSITE-ProRule" id="PRU10141"/>
    </source>
</evidence>
<feature type="region of interest" description="Disordered" evidence="13">
    <location>
        <begin position="744"/>
        <end position="766"/>
    </location>
</feature>
<reference evidence="17" key="1">
    <citation type="submission" date="2024-02" db="UniProtKB">
        <authorList>
            <consortium name="WormBaseParasite"/>
        </authorList>
    </citation>
    <scope>IDENTIFICATION</scope>
</reference>
<feature type="compositionally biased region" description="Polar residues" evidence="13">
    <location>
        <begin position="930"/>
        <end position="948"/>
    </location>
</feature>
<accession>A0AAF3EK54</accession>
<dbReference type="Pfam" id="PF22931">
    <property type="entry name" value="SAM_TNK"/>
    <property type="match status" value="1"/>
</dbReference>
<name>A0AAF3EK54_9BILA</name>
<keyword evidence="12" id="KW-0175">Coiled coil</keyword>
<feature type="region of interest" description="Disordered" evidence="13">
    <location>
        <begin position="903"/>
        <end position="996"/>
    </location>
</feature>
<feature type="compositionally biased region" description="Polar residues" evidence="13">
    <location>
        <begin position="1075"/>
        <end position="1088"/>
    </location>
</feature>
<evidence type="ECO:0000256" key="2">
    <source>
        <dbReference type="ARBA" id="ARBA00011903"/>
    </source>
</evidence>
<evidence type="ECO:0000313" key="16">
    <source>
        <dbReference type="Proteomes" id="UP000887575"/>
    </source>
</evidence>
<feature type="binding site" evidence="11">
    <location>
        <position position="140"/>
    </location>
    <ligand>
        <name>ATP</name>
        <dbReference type="ChEBI" id="CHEBI:30616"/>
    </ligand>
</feature>
<dbReference type="WBParaSite" id="MBELARI_LOCUS14398">
    <property type="protein sequence ID" value="MBELARI_LOCUS14398"/>
    <property type="gene ID" value="MBELARI_LOCUS14398"/>
</dbReference>